<feature type="compositionally biased region" description="Low complexity" evidence="1">
    <location>
        <begin position="168"/>
        <end position="180"/>
    </location>
</feature>
<comment type="caution">
    <text evidence="4">The sequence shown here is derived from an EMBL/GenBank/DDBJ whole genome shotgun (WGS) entry which is preliminary data.</text>
</comment>
<keyword evidence="2" id="KW-1133">Transmembrane helix</keyword>
<gene>
    <name evidence="4" type="ORF">ACFY35_31455</name>
</gene>
<keyword evidence="5" id="KW-1185">Reference proteome</keyword>
<feature type="chain" id="PRO_5046441381" description="DUF11 domain-containing protein" evidence="3">
    <location>
        <begin position="25"/>
        <end position="268"/>
    </location>
</feature>
<evidence type="ECO:0000256" key="2">
    <source>
        <dbReference type="SAM" id="Phobius"/>
    </source>
</evidence>
<proteinExistence type="predicted"/>
<dbReference type="RefSeq" id="WP_020512217.1">
    <property type="nucleotide sequence ID" value="NZ_JBIAZU010000006.1"/>
</dbReference>
<keyword evidence="3" id="KW-0732">Signal</keyword>
<feature type="signal peptide" evidence="3">
    <location>
        <begin position="1"/>
        <end position="24"/>
    </location>
</feature>
<evidence type="ECO:0008006" key="6">
    <source>
        <dbReference type="Google" id="ProtNLM"/>
    </source>
</evidence>
<evidence type="ECO:0000256" key="1">
    <source>
        <dbReference type="SAM" id="MobiDB-lite"/>
    </source>
</evidence>
<name>A0ABW6WL49_9ACTN</name>
<dbReference type="EMBL" id="JBIAZU010000006">
    <property type="protein sequence ID" value="MFF5293974.1"/>
    <property type="molecule type" value="Genomic_DNA"/>
</dbReference>
<protein>
    <recommendedName>
        <fullName evidence="6">DUF11 domain-containing protein</fullName>
    </recommendedName>
</protein>
<keyword evidence="2" id="KW-0472">Membrane</keyword>
<evidence type="ECO:0000313" key="4">
    <source>
        <dbReference type="EMBL" id="MFF5293974.1"/>
    </source>
</evidence>
<dbReference type="Proteomes" id="UP001602245">
    <property type="component" value="Unassembled WGS sequence"/>
</dbReference>
<sequence>MWASGGLMSVAVLLLVSAPLPASARAVEGSTHLSVSTTDAKGHVGDTVSIRVTVTNHGPAVEPEWALTGVQTQEGTRFAAGTGCRPDPDGGQYCSSPGPLAVGKSQTVVLRYKIVKTVPHPEWEMGTFSFYEALDRKGGTDDVDLYFHISILGTAKPSSKPSATRTPTSTGRSPAARRTASPPPSRVGTTSASEPAAMQAAPETDPTPSLTAGALPNIEDTGFTANATRTAWAVTAGGIAVIGSSAFVLLARARRRRARAAASDIPEL</sequence>
<keyword evidence="2" id="KW-0812">Transmembrane</keyword>
<feature type="compositionally biased region" description="Polar residues" evidence="1">
    <location>
        <begin position="156"/>
        <end position="167"/>
    </location>
</feature>
<evidence type="ECO:0000256" key="3">
    <source>
        <dbReference type="SAM" id="SignalP"/>
    </source>
</evidence>
<feature type="region of interest" description="Disordered" evidence="1">
    <location>
        <begin position="156"/>
        <end position="214"/>
    </location>
</feature>
<evidence type="ECO:0000313" key="5">
    <source>
        <dbReference type="Proteomes" id="UP001602245"/>
    </source>
</evidence>
<reference evidence="4 5" key="1">
    <citation type="submission" date="2024-10" db="EMBL/GenBank/DDBJ databases">
        <title>The Natural Products Discovery Center: Release of the First 8490 Sequenced Strains for Exploring Actinobacteria Biosynthetic Diversity.</title>
        <authorList>
            <person name="Kalkreuter E."/>
            <person name="Kautsar S.A."/>
            <person name="Yang D."/>
            <person name="Bader C.D."/>
            <person name="Teijaro C.N."/>
            <person name="Fluegel L."/>
            <person name="Davis C.M."/>
            <person name="Simpson J.R."/>
            <person name="Lauterbach L."/>
            <person name="Steele A.D."/>
            <person name="Gui C."/>
            <person name="Meng S."/>
            <person name="Li G."/>
            <person name="Viehrig K."/>
            <person name="Ye F."/>
            <person name="Su P."/>
            <person name="Kiefer A.F."/>
            <person name="Nichols A."/>
            <person name="Cepeda A.J."/>
            <person name="Yan W."/>
            <person name="Fan B."/>
            <person name="Jiang Y."/>
            <person name="Adhikari A."/>
            <person name="Zheng C.-J."/>
            <person name="Schuster L."/>
            <person name="Cowan T.M."/>
            <person name="Smanski M.J."/>
            <person name="Chevrette M.G."/>
            <person name="De Carvalho L.P.S."/>
            <person name="Shen B."/>
        </authorList>
    </citation>
    <scope>NUCLEOTIDE SEQUENCE [LARGE SCALE GENOMIC DNA]</scope>
    <source>
        <strain evidence="4 5">NPDC000087</strain>
    </source>
</reference>
<organism evidence="4 5">
    <name type="scientific">Paractinoplanes globisporus</name>
    <dbReference type="NCBI Taxonomy" id="113565"/>
    <lineage>
        <taxon>Bacteria</taxon>
        <taxon>Bacillati</taxon>
        <taxon>Actinomycetota</taxon>
        <taxon>Actinomycetes</taxon>
        <taxon>Micromonosporales</taxon>
        <taxon>Micromonosporaceae</taxon>
        <taxon>Paractinoplanes</taxon>
    </lineage>
</organism>
<accession>A0ABW6WL49</accession>
<feature type="transmembrane region" description="Helical" evidence="2">
    <location>
        <begin position="231"/>
        <end position="251"/>
    </location>
</feature>